<feature type="transmembrane region" description="Helical" evidence="1">
    <location>
        <begin position="41"/>
        <end position="62"/>
    </location>
</feature>
<sequence length="248" mass="29178">MKKQANRILLLNILNIIFTIVFSLAIVAIIMYVCISLKQTFVAVLALLPILSIVSLIVFYLISYKKEKMGITNLLLFMCSLNIFSLLVSFKLITEKQTLDMLKKDKEIDKAIVEKTNLMASWEIELEKEKLNKKLSKLKVEDSPKRLTKKEVQQKNEERKREIYKSYSKFVYGNILINNSNEKNTFKLITLTVEFLKSAEYLEKYLKQTKLINELKAFNWNKEEIKEILNQNDIDQIITTFKENRKDF</sequence>
<proteinExistence type="predicted"/>
<keyword evidence="1" id="KW-1133">Transmembrane helix</keyword>
<evidence type="ECO:0000313" key="2">
    <source>
        <dbReference type="EMBL" id="ATZ17871.1"/>
    </source>
</evidence>
<evidence type="ECO:0000256" key="1">
    <source>
        <dbReference type="SAM" id="Phobius"/>
    </source>
</evidence>
<name>A0A2K8NYQ2_9MOLU</name>
<feature type="transmembrane region" description="Helical" evidence="1">
    <location>
        <begin position="12"/>
        <end position="35"/>
    </location>
</feature>
<protein>
    <submittedName>
        <fullName evidence="2">Uncharacterized protein</fullName>
    </submittedName>
</protein>
<organism evidence="2 3">
    <name type="scientific">Mesoplasma melaleucae</name>
    <dbReference type="NCBI Taxonomy" id="81459"/>
    <lineage>
        <taxon>Bacteria</taxon>
        <taxon>Bacillati</taxon>
        <taxon>Mycoplasmatota</taxon>
        <taxon>Mollicutes</taxon>
        <taxon>Entomoplasmatales</taxon>
        <taxon>Entomoplasmataceae</taxon>
        <taxon>Mesoplasma</taxon>
    </lineage>
</organism>
<gene>
    <name evidence="2" type="ORF">EMELA_v1c02980</name>
</gene>
<dbReference type="EMBL" id="CP024964">
    <property type="protein sequence ID" value="ATZ17871.1"/>
    <property type="molecule type" value="Genomic_DNA"/>
</dbReference>
<keyword evidence="1" id="KW-0812">Transmembrane</keyword>
<accession>A0A2K8NYQ2</accession>
<dbReference type="KEGG" id="eml:EMELA_v1c02980"/>
<dbReference type="AlphaFoldDB" id="A0A2K8NYQ2"/>
<evidence type="ECO:0000313" key="3">
    <source>
        <dbReference type="Proteomes" id="UP000231896"/>
    </source>
</evidence>
<dbReference type="Proteomes" id="UP000231896">
    <property type="component" value="Chromosome"/>
</dbReference>
<dbReference type="OrthoDB" id="392070at2"/>
<keyword evidence="3" id="KW-1185">Reference proteome</keyword>
<reference evidence="2 3" key="1">
    <citation type="submission" date="2017-11" db="EMBL/GenBank/DDBJ databases">
        <title>Genome sequence of Entomoplasma melaleucae M1 (ATCC 49191).</title>
        <authorList>
            <person name="Lo W.-S."/>
            <person name="Gasparich G.E."/>
            <person name="Kuo C.-H."/>
        </authorList>
    </citation>
    <scope>NUCLEOTIDE SEQUENCE [LARGE SCALE GENOMIC DNA]</scope>
    <source>
        <strain evidence="2 3">M1</strain>
    </source>
</reference>
<feature type="transmembrane region" description="Helical" evidence="1">
    <location>
        <begin position="74"/>
        <end position="93"/>
    </location>
</feature>
<dbReference type="RefSeq" id="WP_028124424.1">
    <property type="nucleotide sequence ID" value="NZ_CP024964.1"/>
</dbReference>
<keyword evidence="1" id="KW-0472">Membrane</keyword>